<dbReference type="RefSeq" id="WP_013819308.1">
    <property type="nucleotide sequence ID" value="NC_015572.1"/>
</dbReference>
<keyword evidence="3" id="KW-1185">Reference proteome</keyword>
<dbReference type="KEGG" id="mmt:Metme_2688"/>
<feature type="domain" description="CD-NTase-associated protein 12/Pycsar effector protein TIR" evidence="1">
    <location>
        <begin position="146"/>
        <end position="188"/>
    </location>
</feature>
<evidence type="ECO:0000259" key="1">
    <source>
        <dbReference type="Pfam" id="PF10137"/>
    </source>
</evidence>
<dbReference type="OrthoDB" id="5497289at2"/>
<dbReference type="STRING" id="857087.Metme_2688"/>
<dbReference type="HOGENOM" id="CLU_1388815_0_0_6"/>
<reference evidence="2 3" key="1">
    <citation type="journal article" date="2011" name="J. Bacteriol.">
        <title>Complete Genome Sequence of the Aerobic Marine Methanotroph Methylomonas methanica MC09.</title>
        <authorList>
            <person name="Boden R."/>
            <person name="Cunliffe M."/>
            <person name="Scanlan J."/>
            <person name="Moussard H."/>
            <person name="Kits K.D."/>
            <person name="Klotz M.G."/>
            <person name="Jetten M.S."/>
            <person name="Vuilleumier S."/>
            <person name="Han J."/>
            <person name="Peters L."/>
            <person name="Mikhailova N."/>
            <person name="Teshima H."/>
            <person name="Tapia R."/>
            <person name="Kyrpides N."/>
            <person name="Ivanova N."/>
            <person name="Pagani I."/>
            <person name="Cheng J.F."/>
            <person name="Goodwin L."/>
            <person name="Han C."/>
            <person name="Hauser L."/>
            <person name="Land M.L."/>
            <person name="Lapidus A."/>
            <person name="Lucas S."/>
            <person name="Pitluck S."/>
            <person name="Woyke T."/>
            <person name="Stein L."/>
            <person name="Murrell J.C."/>
        </authorList>
    </citation>
    <scope>NUCLEOTIDE SEQUENCE [LARGE SCALE GENOMIC DNA]</scope>
    <source>
        <strain evidence="2 3">MC09</strain>
    </source>
</reference>
<dbReference type="Proteomes" id="UP000008888">
    <property type="component" value="Chromosome"/>
</dbReference>
<reference key="2">
    <citation type="submission" date="2011-05" db="EMBL/GenBank/DDBJ databases">
        <title>Complete genome sequence of the aerobic marine methanotroph Methylomonas methanica MC09.</title>
        <authorList>
            <person name="Boden R."/>
            <person name="Cunliffe M."/>
            <person name="Scanlan J."/>
            <person name="Moussard H."/>
            <person name="Kits K.D."/>
            <person name="Klotz M."/>
            <person name="Jetten M."/>
            <person name="Vuilleumier S."/>
            <person name="Han J."/>
            <person name="Peters L."/>
            <person name="Mikhailova N."/>
            <person name="Teshima H."/>
            <person name="Tapia R."/>
            <person name="Kyrpides N."/>
            <person name="Ivanova N."/>
            <person name="Pagani I."/>
            <person name="Cheng J.-F."/>
            <person name="Goodwin L."/>
            <person name="Han C."/>
            <person name="Hauser L."/>
            <person name="Land M."/>
            <person name="Lapidus A."/>
            <person name="Lucas S."/>
            <person name="Pitluck S."/>
            <person name="Woyke T."/>
            <person name="Stein L.Y."/>
            <person name="Murrell C."/>
        </authorList>
    </citation>
    <scope>NUCLEOTIDE SEQUENCE</scope>
    <source>
        <strain>MC09</strain>
    </source>
</reference>
<dbReference type="AlphaFoldDB" id="F9ZZ47"/>
<protein>
    <submittedName>
        <fullName evidence="2">Nucleotide-binding protein, TIR-like protein</fullName>
    </submittedName>
</protein>
<dbReference type="EMBL" id="CP002738">
    <property type="protein sequence ID" value="AEG01073.1"/>
    <property type="molecule type" value="Genomic_DNA"/>
</dbReference>
<organism evidence="2 3">
    <name type="scientific">Methylomonas methanica (strain DSM 25384 / MC09)</name>
    <dbReference type="NCBI Taxonomy" id="857087"/>
    <lineage>
        <taxon>Bacteria</taxon>
        <taxon>Pseudomonadati</taxon>
        <taxon>Pseudomonadota</taxon>
        <taxon>Gammaproteobacteria</taxon>
        <taxon>Methylococcales</taxon>
        <taxon>Methylococcaceae</taxon>
        <taxon>Methylomonas</taxon>
    </lineage>
</organism>
<dbReference type="Pfam" id="PF10137">
    <property type="entry name" value="CAP12-PCTIR_TIR"/>
    <property type="match status" value="1"/>
</dbReference>
<name>F9ZZ47_METMM</name>
<proteinExistence type="predicted"/>
<evidence type="ECO:0000313" key="2">
    <source>
        <dbReference type="EMBL" id="AEG01073.1"/>
    </source>
</evidence>
<gene>
    <name evidence="2" type="ordered locus">Metme_2688</name>
</gene>
<dbReference type="GO" id="GO:0050135">
    <property type="term" value="F:NADP+ nucleosidase activity"/>
    <property type="evidence" value="ECO:0007669"/>
    <property type="project" value="InterPro"/>
</dbReference>
<sequence>MTRKKTTNVINEPLELLVRADEARSKLAERIEKGKEIKFFKINSVEDFEDVKKAYSKWNDFNKELLKRLFSTEELSTEYGWWASVGVISLHERSFWEKITEFHEDIDEKLHRLDSIIDRIELIPLKRSLNLSSTPIESTRHFDRSKIFIVHGQNNEAKLEVARFIERIGFEPIILHEQASASKTIIEKTLVRVHTR</sequence>
<reference evidence="3" key="3">
    <citation type="submission" date="2011-05" db="EMBL/GenBank/DDBJ databases">
        <title>Complete sequence of Methylomonas methanica MC09.</title>
        <authorList>
            <consortium name="US DOE Joint Genome Institute"/>
            <person name="Lucas S."/>
            <person name="Han J."/>
            <person name="Lapidus A."/>
            <person name="Cheng J.-F."/>
            <person name="Goodwin L."/>
            <person name="Pitluck S."/>
            <person name="Peters L."/>
            <person name="Mikhailova N."/>
            <person name="Teshima H."/>
            <person name="Han C."/>
            <person name="Tapia R."/>
            <person name="Land M."/>
            <person name="Hauser L."/>
            <person name="Kyrpides N."/>
            <person name="Ivanova N."/>
            <person name="Pagani I."/>
            <person name="Stein L."/>
            <person name="Woyke T."/>
        </authorList>
    </citation>
    <scope>NUCLEOTIDE SEQUENCE [LARGE SCALE GENOMIC DNA]</scope>
    <source>
        <strain evidence="3">MC09</strain>
    </source>
</reference>
<evidence type="ECO:0000313" key="3">
    <source>
        <dbReference type="Proteomes" id="UP000008888"/>
    </source>
</evidence>
<accession>F9ZZ47</accession>
<dbReference type="eggNOG" id="COG4271">
    <property type="taxonomic scope" value="Bacteria"/>
</dbReference>
<dbReference type="InterPro" id="IPR019302">
    <property type="entry name" value="CAP12/PCTIR_TIR_dom"/>
</dbReference>